<dbReference type="InterPro" id="IPR023048">
    <property type="entry name" value="NADH:quinone_OxRdtase_FMN_depd"/>
</dbReference>
<feature type="binding site" evidence="6">
    <location>
        <begin position="15"/>
        <end position="17"/>
    </location>
    <ligand>
        <name>FMN</name>
        <dbReference type="ChEBI" id="CHEBI:58210"/>
    </ligand>
</feature>
<evidence type="ECO:0000313" key="9">
    <source>
        <dbReference type="Proteomes" id="UP001156905"/>
    </source>
</evidence>
<dbReference type="InterPro" id="IPR029039">
    <property type="entry name" value="Flavoprotein-like_sf"/>
</dbReference>
<comment type="function">
    <text evidence="6">Quinone reductase that provides resistance to thiol-specific stress caused by electrophilic quinones.</text>
</comment>
<feature type="binding site" evidence="6">
    <location>
        <position position="9"/>
    </location>
    <ligand>
        <name>FMN</name>
        <dbReference type="ChEBI" id="CHEBI:58210"/>
    </ligand>
</feature>
<keyword evidence="9" id="KW-1185">Reference proteome</keyword>
<evidence type="ECO:0000256" key="1">
    <source>
        <dbReference type="ARBA" id="ARBA00022630"/>
    </source>
</evidence>
<dbReference type="PANTHER" id="PTHR43741">
    <property type="entry name" value="FMN-DEPENDENT NADH-AZOREDUCTASE 1"/>
    <property type="match status" value="1"/>
</dbReference>
<feature type="binding site" evidence="6">
    <location>
        <begin position="137"/>
        <end position="140"/>
    </location>
    <ligand>
        <name>FMN</name>
        <dbReference type="ChEBI" id="CHEBI:58210"/>
    </ligand>
</feature>
<evidence type="ECO:0000313" key="8">
    <source>
        <dbReference type="EMBL" id="GLR84791.1"/>
    </source>
</evidence>
<organism evidence="8 9">
    <name type="scientific">Bradyrhizobium iriomotense</name>
    <dbReference type="NCBI Taxonomy" id="441950"/>
    <lineage>
        <taxon>Bacteria</taxon>
        <taxon>Pseudomonadati</taxon>
        <taxon>Pseudomonadota</taxon>
        <taxon>Alphaproteobacteria</taxon>
        <taxon>Hyphomicrobiales</taxon>
        <taxon>Nitrobacteraceae</taxon>
        <taxon>Bradyrhizobium</taxon>
    </lineage>
</organism>
<comment type="function">
    <text evidence="6">Also exhibits azoreductase activity. Catalyzes the reductive cleavage of the azo bond in aromatic azo compounds to the corresponding amines.</text>
</comment>
<comment type="catalytic activity">
    <reaction evidence="6">
        <text>2 a quinone + NADH + H(+) = 2 a 1,4-benzosemiquinone + NAD(+)</text>
        <dbReference type="Rhea" id="RHEA:65952"/>
        <dbReference type="ChEBI" id="CHEBI:15378"/>
        <dbReference type="ChEBI" id="CHEBI:57540"/>
        <dbReference type="ChEBI" id="CHEBI:57945"/>
        <dbReference type="ChEBI" id="CHEBI:132124"/>
        <dbReference type="ChEBI" id="CHEBI:134225"/>
    </reaction>
</comment>
<comment type="catalytic activity">
    <reaction evidence="5">
        <text>N,N-dimethyl-1,4-phenylenediamine + anthranilate + 2 NAD(+) = 2-(4-dimethylaminophenyl)diazenylbenzoate + 2 NADH + 2 H(+)</text>
        <dbReference type="Rhea" id="RHEA:55872"/>
        <dbReference type="ChEBI" id="CHEBI:15378"/>
        <dbReference type="ChEBI" id="CHEBI:15783"/>
        <dbReference type="ChEBI" id="CHEBI:16567"/>
        <dbReference type="ChEBI" id="CHEBI:57540"/>
        <dbReference type="ChEBI" id="CHEBI:57945"/>
        <dbReference type="ChEBI" id="CHEBI:71579"/>
        <dbReference type="EC" id="1.7.1.17"/>
    </reaction>
    <physiologicalReaction direction="right-to-left" evidence="5">
        <dbReference type="Rhea" id="RHEA:55874"/>
    </physiologicalReaction>
</comment>
<evidence type="ECO:0000259" key="7">
    <source>
        <dbReference type="Pfam" id="PF02525"/>
    </source>
</evidence>
<gene>
    <name evidence="8" type="primary">azoR2</name>
    <name evidence="6" type="synonym">azoR</name>
    <name evidence="8" type="ORF">GCM10007857_15010</name>
</gene>
<dbReference type="EC" id="1.6.5.-" evidence="6"/>
<dbReference type="EC" id="1.7.1.17" evidence="6"/>
<evidence type="ECO:0000256" key="6">
    <source>
        <dbReference type="HAMAP-Rule" id="MF_01216"/>
    </source>
</evidence>
<dbReference type="Pfam" id="PF02525">
    <property type="entry name" value="Flavodoxin_2"/>
    <property type="match status" value="1"/>
</dbReference>
<dbReference type="HAMAP" id="MF_01216">
    <property type="entry name" value="Azoreductase_type1"/>
    <property type="match status" value="1"/>
</dbReference>
<dbReference type="InterPro" id="IPR050104">
    <property type="entry name" value="FMN-dep_NADH:Q_OxRdtase_AzoR1"/>
</dbReference>
<keyword evidence="3 6" id="KW-0560">Oxidoreductase</keyword>
<evidence type="ECO:0000256" key="5">
    <source>
        <dbReference type="ARBA" id="ARBA00048542"/>
    </source>
</evidence>
<feature type="binding site" evidence="6">
    <location>
        <begin position="93"/>
        <end position="96"/>
    </location>
    <ligand>
        <name>FMN</name>
        <dbReference type="ChEBI" id="CHEBI:58210"/>
    </ligand>
</feature>
<sequence>MKLLHIDSSVLGPHSVSRQVSSAIVARLREASPTLDVSYRDLTQTPLAHLSGTHLAAAQGASAPAELAADLAASKAVLDEFLAADIVVIGAPMYNFTIPSQLKAWIDRILVAGKTFQYGANGPQGLAGGKRVIVAISRGGFYGAETPYAAGEHLETYLRWVFGFIGITNPEFIFADGIQIGPEHREKALASALQAATSLRAA</sequence>
<keyword evidence="2 6" id="KW-0288">FMN</keyword>
<comment type="caution">
    <text evidence="8">The sequence shown here is derived from an EMBL/GenBank/DDBJ whole genome shotgun (WGS) entry which is preliminary data.</text>
</comment>
<dbReference type="InterPro" id="IPR003680">
    <property type="entry name" value="Flavodoxin_fold"/>
</dbReference>
<dbReference type="RefSeq" id="WP_284262940.1">
    <property type="nucleotide sequence ID" value="NZ_BSOW01000004.1"/>
</dbReference>
<proteinExistence type="inferred from homology"/>
<keyword evidence="1 6" id="KW-0285">Flavoprotein</keyword>
<keyword evidence="4 6" id="KW-0520">NAD</keyword>
<feature type="domain" description="Flavodoxin-like fold" evidence="7">
    <location>
        <begin position="1"/>
        <end position="197"/>
    </location>
</feature>
<dbReference type="PANTHER" id="PTHR43741:SF4">
    <property type="entry name" value="FMN-DEPENDENT NADH:QUINONE OXIDOREDUCTASE"/>
    <property type="match status" value="1"/>
</dbReference>
<comment type="subunit">
    <text evidence="6">Homodimer.</text>
</comment>
<comment type="cofactor">
    <cofactor evidence="6">
        <name>FMN</name>
        <dbReference type="ChEBI" id="CHEBI:58210"/>
    </cofactor>
    <text evidence="6">Binds 1 FMN per subunit.</text>
</comment>
<accession>A0ABQ6AT64</accession>
<dbReference type="EMBL" id="BSOW01000004">
    <property type="protein sequence ID" value="GLR84791.1"/>
    <property type="molecule type" value="Genomic_DNA"/>
</dbReference>
<name>A0ABQ6AT64_9BRAD</name>
<evidence type="ECO:0000256" key="2">
    <source>
        <dbReference type="ARBA" id="ARBA00022643"/>
    </source>
</evidence>
<evidence type="ECO:0000256" key="4">
    <source>
        <dbReference type="ARBA" id="ARBA00023027"/>
    </source>
</evidence>
<dbReference type="SUPFAM" id="SSF52218">
    <property type="entry name" value="Flavoproteins"/>
    <property type="match status" value="1"/>
</dbReference>
<reference evidence="9" key="1">
    <citation type="journal article" date="2019" name="Int. J. Syst. Evol. Microbiol.">
        <title>The Global Catalogue of Microorganisms (GCM) 10K type strain sequencing project: providing services to taxonomists for standard genome sequencing and annotation.</title>
        <authorList>
            <consortium name="The Broad Institute Genomics Platform"/>
            <consortium name="The Broad Institute Genome Sequencing Center for Infectious Disease"/>
            <person name="Wu L."/>
            <person name="Ma J."/>
        </authorList>
    </citation>
    <scope>NUCLEOTIDE SEQUENCE [LARGE SCALE GENOMIC DNA]</scope>
    <source>
        <strain evidence="9">NBRC 102520</strain>
    </source>
</reference>
<protein>
    <recommendedName>
        <fullName evidence="6">FMN dependent NADH:quinone oxidoreductase</fullName>
        <ecNumber evidence="6">1.6.5.-</ecNumber>
    </recommendedName>
    <alternativeName>
        <fullName evidence="6">Azo-dye reductase</fullName>
    </alternativeName>
    <alternativeName>
        <fullName evidence="6">FMN-dependent NADH-azo compound oxidoreductase</fullName>
    </alternativeName>
    <alternativeName>
        <fullName evidence="6">FMN-dependent NADH-azoreductase</fullName>
        <ecNumber evidence="6">1.7.1.17</ecNumber>
    </alternativeName>
</protein>
<evidence type="ECO:0000256" key="3">
    <source>
        <dbReference type="ARBA" id="ARBA00023002"/>
    </source>
</evidence>
<dbReference type="Proteomes" id="UP001156905">
    <property type="component" value="Unassembled WGS sequence"/>
</dbReference>
<dbReference type="Gene3D" id="3.40.50.360">
    <property type="match status" value="1"/>
</dbReference>
<comment type="similarity">
    <text evidence="6">Belongs to the azoreductase type 1 family.</text>
</comment>